<dbReference type="GO" id="GO:0005615">
    <property type="term" value="C:extracellular space"/>
    <property type="evidence" value="ECO:0007669"/>
    <property type="project" value="TreeGrafter"/>
</dbReference>
<sequence length="144" mass="15797">MNLAILSFVFVVPTSVHAIWFPRITPTPSFSTPAPSNEPCGLAPETGRCKTLKPMYYFDASVDMCKSFNYGGCGGNANKFETKGLCEYVCKEHSCLKLGCYRKACTTQTCPNHPSAICFAVCECWSVWILDGEDVSNTCYSNSS</sequence>
<dbReference type="CDD" id="cd22638">
    <property type="entry name" value="Kunitz_amblin-like"/>
    <property type="match status" value="1"/>
</dbReference>
<dbReference type="PRINTS" id="PR00759">
    <property type="entry name" value="BASICPTASE"/>
</dbReference>
<dbReference type="PROSITE" id="PS50279">
    <property type="entry name" value="BPTI_KUNITZ_2"/>
    <property type="match status" value="1"/>
</dbReference>
<feature type="domain" description="BPTI/Kunitz inhibitor" evidence="3">
    <location>
        <begin position="40"/>
        <end position="90"/>
    </location>
</feature>
<keyword evidence="5" id="KW-1185">Reference proteome</keyword>
<dbReference type="Gene3D" id="4.10.410.10">
    <property type="entry name" value="Pancreatic trypsin inhibitor Kunitz domain"/>
    <property type="match status" value="1"/>
</dbReference>
<dbReference type="SMART" id="SM00131">
    <property type="entry name" value="KU"/>
    <property type="match status" value="1"/>
</dbReference>
<dbReference type="PANTHER" id="PTHR10083:SF374">
    <property type="entry name" value="BPTI_KUNITZ INHIBITOR DOMAIN-CONTAINING PROTEIN"/>
    <property type="match status" value="1"/>
</dbReference>
<dbReference type="PANTHER" id="PTHR10083">
    <property type="entry name" value="KUNITZ-TYPE PROTEASE INHIBITOR-RELATED"/>
    <property type="match status" value="1"/>
</dbReference>
<dbReference type="OrthoDB" id="5950222at2759"/>
<evidence type="ECO:0000256" key="2">
    <source>
        <dbReference type="SAM" id="SignalP"/>
    </source>
</evidence>
<keyword evidence="1" id="KW-1015">Disulfide bond</keyword>
<evidence type="ECO:0000313" key="4">
    <source>
        <dbReference type="EnsemblMetazoa" id="G8776.1:cds"/>
    </source>
</evidence>
<evidence type="ECO:0000313" key="5">
    <source>
        <dbReference type="Proteomes" id="UP000005408"/>
    </source>
</evidence>
<dbReference type="EnsemblMetazoa" id="G8776.1">
    <property type="protein sequence ID" value="G8776.1:cds"/>
    <property type="gene ID" value="G8776"/>
</dbReference>
<dbReference type="GO" id="GO:0004867">
    <property type="term" value="F:serine-type endopeptidase inhibitor activity"/>
    <property type="evidence" value="ECO:0007669"/>
    <property type="project" value="InterPro"/>
</dbReference>
<protein>
    <recommendedName>
        <fullName evidence="3">BPTI/Kunitz inhibitor domain-containing protein</fullName>
    </recommendedName>
</protein>
<dbReference type="AlphaFoldDB" id="A0A8W8NWA6"/>
<dbReference type="InterPro" id="IPR036880">
    <property type="entry name" value="Kunitz_BPTI_sf"/>
</dbReference>
<dbReference type="PROSITE" id="PS00280">
    <property type="entry name" value="BPTI_KUNITZ_1"/>
    <property type="match status" value="1"/>
</dbReference>
<accession>A0A8W8NWA6</accession>
<evidence type="ECO:0000256" key="1">
    <source>
        <dbReference type="ARBA" id="ARBA00023157"/>
    </source>
</evidence>
<feature type="chain" id="PRO_5036475389" description="BPTI/Kunitz inhibitor domain-containing protein" evidence="2">
    <location>
        <begin position="19"/>
        <end position="144"/>
    </location>
</feature>
<name>A0A8W8NWA6_MAGGI</name>
<dbReference type="InterPro" id="IPR020901">
    <property type="entry name" value="Prtase_inh_Kunz-CS"/>
</dbReference>
<dbReference type="FunFam" id="4.10.410.10:FF:000020">
    <property type="entry name" value="Collagen, type VI, alpha 3"/>
    <property type="match status" value="1"/>
</dbReference>
<dbReference type="Proteomes" id="UP000005408">
    <property type="component" value="Unassembled WGS sequence"/>
</dbReference>
<evidence type="ECO:0000259" key="3">
    <source>
        <dbReference type="PROSITE" id="PS50279"/>
    </source>
</evidence>
<dbReference type="SUPFAM" id="SSF57362">
    <property type="entry name" value="BPTI-like"/>
    <property type="match status" value="1"/>
</dbReference>
<dbReference type="InterPro" id="IPR002223">
    <property type="entry name" value="Kunitz_BPTI"/>
</dbReference>
<dbReference type="Pfam" id="PF00014">
    <property type="entry name" value="Kunitz_BPTI"/>
    <property type="match status" value="1"/>
</dbReference>
<organism evidence="4 5">
    <name type="scientific">Magallana gigas</name>
    <name type="common">Pacific oyster</name>
    <name type="synonym">Crassostrea gigas</name>
    <dbReference type="NCBI Taxonomy" id="29159"/>
    <lineage>
        <taxon>Eukaryota</taxon>
        <taxon>Metazoa</taxon>
        <taxon>Spiralia</taxon>
        <taxon>Lophotrochozoa</taxon>
        <taxon>Mollusca</taxon>
        <taxon>Bivalvia</taxon>
        <taxon>Autobranchia</taxon>
        <taxon>Pteriomorphia</taxon>
        <taxon>Ostreida</taxon>
        <taxon>Ostreoidea</taxon>
        <taxon>Ostreidae</taxon>
        <taxon>Magallana</taxon>
    </lineage>
</organism>
<reference evidence="4" key="1">
    <citation type="submission" date="2022-08" db="UniProtKB">
        <authorList>
            <consortium name="EnsemblMetazoa"/>
        </authorList>
    </citation>
    <scope>IDENTIFICATION</scope>
    <source>
        <strain evidence="4">05x7-T-G4-1.051#20</strain>
    </source>
</reference>
<keyword evidence="2" id="KW-0732">Signal</keyword>
<dbReference type="InterPro" id="IPR050098">
    <property type="entry name" value="TFPI/VKTCI-like"/>
</dbReference>
<feature type="signal peptide" evidence="2">
    <location>
        <begin position="1"/>
        <end position="18"/>
    </location>
</feature>
<proteinExistence type="predicted"/>